<dbReference type="InterPro" id="IPR009078">
    <property type="entry name" value="Ferritin-like_SF"/>
</dbReference>
<comment type="catalytic activity">
    <reaction evidence="2">
        <text>a 2'-deoxyribonucleoside 5'-diphosphate + [thioredoxin]-disulfide + H2O = a ribonucleoside 5'-diphosphate + [thioredoxin]-dithiol</text>
        <dbReference type="Rhea" id="RHEA:23252"/>
        <dbReference type="Rhea" id="RHEA-COMP:10698"/>
        <dbReference type="Rhea" id="RHEA-COMP:10700"/>
        <dbReference type="ChEBI" id="CHEBI:15377"/>
        <dbReference type="ChEBI" id="CHEBI:29950"/>
        <dbReference type="ChEBI" id="CHEBI:50058"/>
        <dbReference type="ChEBI" id="CHEBI:57930"/>
        <dbReference type="ChEBI" id="CHEBI:73316"/>
        <dbReference type="EC" id="1.17.4.1"/>
    </reaction>
</comment>
<organism evidence="6 7">
    <name type="scientific">Piscinibacter gummiphilus</name>
    <dbReference type="NCBI Taxonomy" id="946333"/>
    <lineage>
        <taxon>Bacteria</taxon>
        <taxon>Pseudomonadati</taxon>
        <taxon>Pseudomonadota</taxon>
        <taxon>Betaproteobacteria</taxon>
        <taxon>Burkholderiales</taxon>
        <taxon>Sphaerotilaceae</taxon>
        <taxon>Piscinibacter</taxon>
    </lineage>
</organism>
<accession>A0A1W6LEP1</accession>
<comment type="similarity">
    <text evidence="1 2">Belongs to the ribonucleoside diphosphate reductase small chain family.</text>
</comment>
<evidence type="ECO:0000256" key="2">
    <source>
        <dbReference type="PIRNR" id="PIRNR000355"/>
    </source>
</evidence>
<dbReference type="GO" id="GO:0004748">
    <property type="term" value="F:ribonucleoside-diphosphate reductase activity, thioredoxin disulfide as acceptor"/>
    <property type="evidence" value="ECO:0007669"/>
    <property type="project" value="UniProtKB-EC"/>
</dbReference>
<feature type="active site" evidence="3">
    <location>
        <position position="182"/>
    </location>
</feature>
<evidence type="ECO:0000256" key="4">
    <source>
        <dbReference type="PIRSR" id="PIRSR000355-2"/>
    </source>
</evidence>
<feature type="binding site" evidence="4">
    <location>
        <position position="144"/>
    </location>
    <ligand>
        <name>Fe cation</name>
        <dbReference type="ChEBI" id="CHEBI:24875"/>
        <label>1</label>
    </ligand>
</feature>
<feature type="binding site" evidence="4">
    <location>
        <position position="178"/>
    </location>
    <ligand>
        <name>Fe cation</name>
        <dbReference type="ChEBI" id="CHEBI:24875"/>
        <label>1</label>
    </ligand>
</feature>
<dbReference type="NCBIfam" id="NF007186">
    <property type="entry name" value="PRK09614.1-5"/>
    <property type="match status" value="1"/>
</dbReference>
<dbReference type="OrthoDB" id="9766544at2"/>
<dbReference type="UniPathway" id="UPA00326"/>
<evidence type="ECO:0000256" key="5">
    <source>
        <dbReference type="SAM" id="Phobius"/>
    </source>
</evidence>
<dbReference type="InterPro" id="IPR012348">
    <property type="entry name" value="RNR-like"/>
</dbReference>
<dbReference type="GO" id="GO:0009263">
    <property type="term" value="P:deoxyribonucleotide biosynthetic process"/>
    <property type="evidence" value="ECO:0007669"/>
    <property type="project" value="UniProtKB-KW"/>
</dbReference>
<feature type="binding site" evidence="4">
    <location>
        <position position="248"/>
    </location>
    <ligand>
        <name>Fe cation</name>
        <dbReference type="ChEBI" id="CHEBI:24875"/>
        <label>2</label>
    </ligand>
</feature>
<dbReference type="PIRSF" id="PIRSF000355">
    <property type="entry name" value="NrdB"/>
    <property type="match status" value="1"/>
</dbReference>
<dbReference type="InterPro" id="IPR000358">
    <property type="entry name" value="RNR_small_fam"/>
</dbReference>
<proteinExistence type="inferred from homology"/>
<dbReference type="EC" id="1.17.4.1" evidence="2"/>
<evidence type="ECO:0000256" key="3">
    <source>
        <dbReference type="PIRSR" id="PIRSR000355-1"/>
    </source>
</evidence>
<gene>
    <name evidence="6" type="ORF">A4W93_24100</name>
</gene>
<dbReference type="SUPFAM" id="SSF47240">
    <property type="entry name" value="Ferritin-like"/>
    <property type="match status" value="1"/>
</dbReference>
<dbReference type="GO" id="GO:0046872">
    <property type="term" value="F:metal ion binding"/>
    <property type="evidence" value="ECO:0007669"/>
    <property type="project" value="UniProtKB-KW"/>
</dbReference>
<dbReference type="AlphaFoldDB" id="A0A1W6LEP1"/>
<keyword evidence="5" id="KW-1133">Transmembrane helix</keyword>
<keyword evidence="2 4" id="KW-0408">Iron</keyword>
<comment type="cofactor">
    <cofactor evidence="2 4">
        <name>Fe cation</name>
        <dbReference type="ChEBI" id="CHEBI:24875"/>
    </cofactor>
    <text evidence="2 4">Binds 2 iron ions per subunit.</text>
</comment>
<feature type="binding site" evidence="4">
    <location>
        <position position="175"/>
    </location>
    <ligand>
        <name>Fe cation</name>
        <dbReference type="ChEBI" id="CHEBI:24875"/>
        <label>2</label>
    </ligand>
</feature>
<comment type="function">
    <text evidence="2">Provides the precursors necessary for DNA synthesis. Catalyzes the biosynthesis of deoxyribonucleotides from the corresponding ribonucleotides.</text>
</comment>
<sequence length="403" mass="45733">MLVWEEDLQPSISHTANGAAAPLRNEPSSSEFAAPALQSAVSSTLPSTASTSAVAPVAASSAPAGHRVKAADKRIINGKTDVNQLVPFKYKWAWEKYLATCANHWMPQEVNMSRDIALWKDPNGLSEDERRIIKRNLGFFVTADSLAANNIVLGTYRHITAPECRQFLLRQAFEEAIHTHAYQYIVESLGLDESEIFNAYNEVKSIRDKDEFLIPFIDAIMDPNFHTGTPQNDQTLLKSLIVFACLMEGLFFYVGFTQILALGRQNKMTGAAEQYQYILRDESMHCNFGIDLINQLKLENPHLWTAEFKAEIKALFLHAVELEYRYAEDTMPRGVLGLNASMFKGYLRYIANRRAQQIGLEELFPNEENPFPWMSEMIDLKKERNFFETRVIEYQSGGALSWD</sequence>
<dbReference type="EMBL" id="CP015118">
    <property type="protein sequence ID" value="ARN22744.1"/>
    <property type="molecule type" value="Genomic_DNA"/>
</dbReference>
<dbReference type="PANTHER" id="PTHR23409:SF18">
    <property type="entry name" value="RIBONUCLEOSIDE-DIPHOSPHATE REDUCTASE SUBUNIT M2"/>
    <property type="match status" value="1"/>
</dbReference>
<feature type="binding site" evidence="4">
    <location>
        <position position="282"/>
    </location>
    <ligand>
        <name>Fe cation</name>
        <dbReference type="ChEBI" id="CHEBI:24875"/>
        <label>2</label>
    </ligand>
</feature>
<dbReference type="Pfam" id="PF00268">
    <property type="entry name" value="Ribonuc_red_sm"/>
    <property type="match status" value="1"/>
</dbReference>
<name>A0A1W6LEP1_9BURK</name>
<keyword evidence="2 4" id="KW-0479">Metal-binding</keyword>
<dbReference type="PANTHER" id="PTHR23409">
    <property type="entry name" value="RIBONUCLEOSIDE-DIPHOSPHATE REDUCTASE SMALL CHAIN"/>
    <property type="match status" value="1"/>
</dbReference>
<dbReference type="Proteomes" id="UP000193427">
    <property type="component" value="Chromosome"/>
</dbReference>
<dbReference type="RefSeq" id="WP_085753049.1">
    <property type="nucleotide sequence ID" value="NZ_BSPR01000015.1"/>
</dbReference>
<reference evidence="6 7" key="1">
    <citation type="submission" date="2016-04" db="EMBL/GenBank/DDBJ databases">
        <title>Complete genome sequence of natural rubber-degrading, novel Gram-negative bacterium, Rhizobacter gummiphilus strain NS21.</title>
        <authorList>
            <person name="Tabata M."/>
            <person name="Kasai D."/>
            <person name="Fukuda M."/>
        </authorList>
    </citation>
    <scope>NUCLEOTIDE SEQUENCE [LARGE SCALE GENOMIC DNA]</scope>
    <source>
        <strain evidence="6 7">NS21</strain>
    </source>
</reference>
<feature type="binding site" evidence="4">
    <location>
        <position position="175"/>
    </location>
    <ligand>
        <name>Fe cation</name>
        <dbReference type="ChEBI" id="CHEBI:24875"/>
        <label>1</label>
    </ligand>
</feature>
<dbReference type="STRING" id="946333.A4W93_24100"/>
<keyword evidence="5" id="KW-0812">Transmembrane</keyword>
<dbReference type="NCBIfam" id="NF005550">
    <property type="entry name" value="PRK07209.1"/>
    <property type="match status" value="1"/>
</dbReference>
<feature type="binding site" evidence="4">
    <location>
        <position position="285"/>
    </location>
    <ligand>
        <name>Fe cation</name>
        <dbReference type="ChEBI" id="CHEBI:24875"/>
        <label>2</label>
    </ligand>
</feature>
<protein>
    <recommendedName>
        <fullName evidence="2">Ribonucleoside-diphosphate reductase subunit beta</fullName>
        <ecNumber evidence="2">1.17.4.1</ecNumber>
    </recommendedName>
</protein>
<keyword evidence="2" id="KW-0215">Deoxyribonucleotide synthesis</keyword>
<keyword evidence="2" id="KW-0560">Oxidoreductase</keyword>
<dbReference type="KEGG" id="rgu:A4W93_24100"/>
<dbReference type="Gene3D" id="1.10.620.20">
    <property type="entry name" value="Ribonucleotide Reductase, subunit A"/>
    <property type="match status" value="1"/>
</dbReference>
<evidence type="ECO:0000256" key="1">
    <source>
        <dbReference type="ARBA" id="ARBA00009303"/>
    </source>
</evidence>
<keyword evidence="7" id="KW-1185">Reference proteome</keyword>
<evidence type="ECO:0000313" key="6">
    <source>
        <dbReference type="EMBL" id="ARN22744.1"/>
    </source>
</evidence>
<evidence type="ECO:0000313" key="7">
    <source>
        <dbReference type="Proteomes" id="UP000193427"/>
    </source>
</evidence>
<dbReference type="CDD" id="cd01049">
    <property type="entry name" value="RNRR2"/>
    <property type="match status" value="1"/>
</dbReference>
<keyword evidence="5" id="KW-0472">Membrane</keyword>
<dbReference type="InterPro" id="IPR033909">
    <property type="entry name" value="RNR_small"/>
</dbReference>
<feature type="transmembrane region" description="Helical" evidence="5">
    <location>
        <begin position="240"/>
        <end position="262"/>
    </location>
</feature>